<evidence type="ECO:0000256" key="3">
    <source>
        <dbReference type="ARBA" id="ARBA00022989"/>
    </source>
</evidence>
<dbReference type="InterPro" id="IPR017452">
    <property type="entry name" value="GPCR_Rhodpsn_7TM"/>
</dbReference>
<dbReference type="WBParaSite" id="TCLT_0000092001-mRNA-1">
    <property type="protein sequence ID" value="TCLT_0000092001-mRNA-1"/>
    <property type="gene ID" value="TCLT_0000092001"/>
</dbReference>
<feature type="transmembrane region" description="Helical" evidence="5">
    <location>
        <begin position="172"/>
        <end position="199"/>
    </location>
</feature>
<dbReference type="Pfam" id="PF10316">
    <property type="entry name" value="7TM_GPCR_Srbc"/>
    <property type="match status" value="1"/>
</dbReference>
<feature type="transmembrane region" description="Helical" evidence="5">
    <location>
        <begin position="12"/>
        <end position="33"/>
    </location>
</feature>
<sequence>MANHNSDLAMNIFLLCLCVIQLLANLIVIIAFFTIRSFWINKSIILLIFLAIIDFLYACASIPYIILLLVNWTPEGKLYHSCKYTILIFGSTPAAFMKSGCMITTFIATDRIWALCNPFSYHSVNRKSFLYGCCAISLLMAAFDFSLVFILLDDTQPTNCNDFNCMISKKFRSYWGISNMIVNLFSCILTAIIVFLLKLKRKVPRSNFRGDEDKWANRVSFYILIVSAIFGVLPGGINGSAEKFDSAFLRELALAVGLCASISGVSHAFIFGMAHKSIRHRIFTMLGIKSLNMSSLSNLPRNAISQPITYINPRNY</sequence>
<dbReference type="InterPro" id="IPR052322">
    <property type="entry name" value="Mito_rRNA_Mtase_NSUN4"/>
</dbReference>
<feature type="transmembrane region" description="Helical" evidence="5">
    <location>
        <begin position="219"/>
        <end position="237"/>
    </location>
</feature>
<dbReference type="Proteomes" id="UP000276776">
    <property type="component" value="Unassembled WGS sequence"/>
</dbReference>
<feature type="transmembrane region" description="Helical" evidence="5">
    <location>
        <begin position="252"/>
        <end position="274"/>
    </location>
</feature>
<keyword evidence="3 5" id="KW-1133">Transmembrane helix</keyword>
<organism evidence="9">
    <name type="scientific">Thelazia callipaeda</name>
    <name type="common">Oriental eyeworm</name>
    <name type="synonym">Parasitic nematode</name>
    <dbReference type="NCBI Taxonomy" id="103827"/>
    <lineage>
        <taxon>Eukaryota</taxon>
        <taxon>Metazoa</taxon>
        <taxon>Ecdysozoa</taxon>
        <taxon>Nematoda</taxon>
        <taxon>Chromadorea</taxon>
        <taxon>Rhabditida</taxon>
        <taxon>Spirurina</taxon>
        <taxon>Spiruromorpha</taxon>
        <taxon>Thelazioidea</taxon>
        <taxon>Thelaziidae</taxon>
        <taxon>Thelazia</taxon>
    </lineage>
</organism>
<reference evidence="7 8" key="2">
    <citation type="submission" date="2018-11" db="EMBL/GenBank/DDBJ databases">
        <authorList>
            <consortium name="Pathogen Informatics"/>
        </authorList>
    </citation>
    <scope>NUCLEOTIDE SEQUENCE [LARGE SCALE GENOMIC DNA]</scope>
</reference>
<keyword evidence="8" id="KW-1185">Reference proteome</keyword>
<dbReference type="GO" id="GO:0016020">
    <property type="term" value="C:membrane"/>
    <property type="evidence" value="ECO:0007669"/>
    <property type="project" value="UniProtKB-SubCell"/>
</dbReference>
<evidence type="ECO:0000256" key="2">
    <source>
        <dbReference type="ARBA" id="ARBA00022692"/>
    </source>
</evidence>
<name>A0A0N5CLD7_THECL</name>
<dbReference type="PANTHER" id="PTHR46955:SF3">
    <property type="entry name" value="G_PROTEIN_RECEP_F1_2 DOMAIN-CONTAINING PROTEIN"/>
    <property type="match status" value="1"/>
</dbReference>
<evidence type="ECO:0000256" key="1">
    <source>
        <dbReference type="ARBA" id="ARBA00004370"/>
    </source>
</evidence>
<dbReference type="OMA" id="FEQRINC"/>
<feature type="transmembrane region" description="Helical" evidence="5">
    <location>
        <begin position="45"/>
        <end position="66"/>
    </location>
</feature>
<evidence type="ECO:0000256" key="5">
    <source>
        <dbReference type="SAM" id="Phobius"/>
    </source>
</evidence>
<evidence type="ECO:0000259" key="6">
    <source>
        <dbReference type="PROSITE" id="PS50262"/>
    </source>
</evidence>
<dbReference type="PROSITE" id="PS50262">
    <property type="entry name" value="G_PROTEIN_RECEP_F1_2"/>
    <property type="match status" value="1"/>
</dbReference>
<dbReference type="PANTHER" id="PTHR46955">
    <property type="entry name" value="PROTEIN CBG01349-RELATED"/>
    <property type="match status" value="1"/>
</dbReference>
<evidence type="ECO:0000313" key="7">
    <source>
        <dbReference type="EMBL" id="VDM96094.1"/>
    </source>
</evidence>
<feature type="transmembrane region" description="Helical" evidence="5">
    <location>
        <begin position="129"/>
        <end position="152"/>
    </location>
</feature>
<proteinExistence type="predicted"/>
<dbReference type="AlphaFoldDB" id="A0A0N5CLD7"/>
<evidence type="ECO:0000256" key="4">
    <source>
        <dbReference type="ARBA" id="ARBA00023136"/>
    </source>
</evidence>
<dbReference type="OrthoDB" id="5838358at2759"/>
<dbReference type="Gene3D" id="1.20.1070.10">
    <property type="entry name" value="Rhodopsin 7-helix transmembrane proteins"/>
    <property type="match status" value="1"/>
</dbReference>
<comment type="subcellular location">
    <subcellularLocation>
        <location evidence="1">Membrane</location>
    </subcellularLocation>
</comment>
<dbReference type="SMART" id="SM01381">
    <property type="entry name" value="7TM_GPCR_Srsx"/>
    <property type="match status" value="1"/>
</dbReference>
<dbReference type="GO" id="GO:0004930">
    <property type="term" value="F:G protein-coupled receptor activity"/>
    <property type="evidence" value="ECO:0007669"/>
    <property type="project" value="InterPro"/>
</dbReference>
<feature type="domain" description="G-protein coupled receptors family 1 profile" evidence="6">
    <location>
        <begin position="24"/>
        <end position="199"/>
    </location>
</feature>
<evidence type="ECO:0000313" key="9">
    <source>
        <dbReference type="WBParaSite" id="TCLT_0000092001-mRNA-1"/>
    </source>
</evidence>
<dbReference type="EMBL" id="UYYF01000089">
    <property type="protein sequence ID" value="VDM96094.1"/>
    <property type="molecule type" value="Genomic_DNA"/>
</dbReference>
<accession>A0A0N5CLD7</accession>
<feature type="transmembrane region" description="Helical" evidence="5">
    <location>
        <begin position="86"/>
        <end position="108"/>
    </location>
</feature>
<gene>
    <name evidence="7" type="ORF">TCLT_LOCUS921</name>
</gene>
<keyword evidence="2 5" id="KW-0812">Transmembrane</keyword>
<reference evidence="9" key="1">
    <citation type="submission" date="2017-02" db="UniProtKB">
        <authorList>
            <consortium name="WormBaseParasite"/>
        </authorList>
    </citation>
    <scope>IDENTIFICATION</scope>
</reference>
<keyword evidence="4 5" id="KW-0472">Membrane</keyword>
<evidence type="ECO:0000313" key="8">
    <source>
        <dbReference type="Proteomes" id="UP000276776"/>
    </source>
</evidence>
<protein>
    <submittedName>
        <fullName evidence="9">G_PROTEIN_RECEP_F1_2 domain-containing protein</fullName>
    </submittedName>
</protein>
<dbReference type="InterPro" id="IPR000276">
    <property type="entry name" value="GPCR_Rhodpsn"/>
</dbReference>
<dbReference type="InterPro" id="IPR019420">
    <property type="entry name" value="7TM_GPCR_serpentine_rcpt_Srbc"/>
</dbReference>
<dbReference type="SUPFAM" id="SSF81321">
    <property type="entry name" value="Family A G protein-coupled receptor-like"/>
    <property type="match status" value="1"/>
</dbReference>